<name>A0A4R8WBD8_9MICO</name>
<evidence type="ECO:0000313" key="3">
    <source>
        <dbReference type="Proteomes" id="UP000297643"/>
    </source>
</evidence>
<keyword evidence="3" id="KW-1185">Reference proteome</keyword>
<dbReference type="RefSeq" id="WP_134509290.1">
    <property type="nucleotide sequence ID" value="NZ_SOFM01000028.1"/>
</dbReference>
<gene>
    <name evidence="2" type="ORF">E3O32_10510</name>
</gene>
<proteinExistence type="predicted"/>
<protein>
    <submittedName>
        <fullName evidence="2">Uncharacterized protein</fullName>
    </submittedName>
</protein>
<evidence type="ECO:0000256" key="1">
    <source>
        <dbReference type="SAM" id="MobiDB-lite"/>
    </source>
</evidence>
<dbReference type="EMBL" id="SOFM01000028">
    <property type="protein sequence ID" value="TFC03298.1"/>
    <property type="molecule type" value="Genomic_DNA"/>
</dbReference>
<reference evidence="2 3" key="1">
    <citation type="submission" date="2019-03" db="EMBL/GenBank/DDBJ databases">
        <title>Genomics of glacier-inhabiting Cryobacterium strains.</title>
        <authorList>
            <person name="Liu Q."/>
            <person name="Xin Y.-H."/>
        </authorList>
    </citation>
    <scope>NUCLEOTIDE SEQUENCE [LARGE SCALE GENOMIC DNA]</scope>
    <source>
        <strain evidence="2 3">RHLT2-21</strain>
    </source>
</reference>
<comment type="caution">
    <text evidence="2">The sequence shown here is derived from an EMBL/GenBank/DDBJ whole genome shotgun (WGS) entry which is preliminary data.</text>
</comment>
<dbReference type="AlphaFoldDB" id="A0A4R8WBD8"/>
<organism evidence="2 3">
    <name type="scientific">Cryobacterium mannosilyticum</name>
    <dbReference type="NCBI Taxonomy" id="1259190"/>
    <lineage>
        <taxon>Bacteria</taxon>
        <taxon>Bacillati</taxon>
        <taxon>Actinomycetota</taxon>
        <taxon>Actinomycetes</taxon>
        <taxon>Micrococcales</taxon>
        <taxon>Microbacteriaceae</taxon>
        <taxon>Cryobacterium</taxon>
    </lineage>
</organism>
<dbReference type="Proteomes" id="UP000297643">
    <property type="component" value="Unassembled WGS sequence"/>
</dbReference>
<sequence>MELFVVVALSLLVIIGIAAWRIRVAGRSVGRSAGADVPRRRASDAVPAPTPRAAPAPAVSANTRPGMALSRYLPPQDWARLLVADAGGLPTLYLQPHGGELWLTEPTTGLLVSISNVHLRGLGIWTIWLRNVDSRTIVAREGLIQPGAMVSLVREPGHPAAGGAVSVHSSSGRRVGQVSPRIAAGLADLIDTGTVLHAVAVAFDPKPGADRPGLIKVLAAPPATIEHLFRRLPRAATIALNDRDAVLSGPWGSKASLAPLKLERFAHN</sequence>
<dbReference type="Gene3D" id="3.30.70.2330">
    <property type="match status" value="1"/>
</dbReference>
<evidence type="ECO:0000313" key="2">
    <source>
        <dbReference type="EMBL" id="TFC03298.1"/>
    </source>
</evidence>
<feature type="region of interest" description="Disordered" evidence="1">
    <location>
        <begin position="34"/>
        <end position="61"/>
    </location>
</feature>
<accession>A0A4R8WBD8</accession>